<dbReference type="EMBL" id="ADCX01000003">
    <property type="protein sequence ID" value="EFG26839.2"/>
    <property type="molecule type" value="Genomic_DNA"/>
</dbReference>
<dbReference type="AlphaFoldDB" id="W5IIY4"/>
<dbReference type="InterPro" id="IPR001761">
    <property type="entry name" value="Peripla_BP/Lac1_sug-bd_dom"/>
</dbReference>
<dbReference type="Pfam" id="PF00532">
    <property type="entry name" value="Peripla_BP_1"/>
    <property type="match status" value="1"/>
</dbReference>
<dbReference type="PANTHER" id="PTHR30146">
    <property type="entry name" value="LACI-RELATED TRANSCRIPTIONAL REPRESSOR"/>
    <property type="match status" value="1"/>
</dbReference>
<dbReference type="InterPro" id="IPR000843">
    <property type="entry name" value="HTH_LacI"/>
</dbReference>
<dbReference type="SMART" id="SM00354">
    <property type="entry name" value="HTH_LACI"/>
    <property type="match status" value="1"/>
</dbReference>
<dbReference type="InterPro" id="IPR001387">
    <property type="entry name" value="Cro/C1-type_HTH"/>
</dbReference>
<evidence type="ECO:0000256" key="2">
    <source>
        <dbReference type="ARBA" id="ARBA00023015"/>
    </source>
</evidence>
<keyword evidence="3" id="KW-0238">DNA-binding</keyword>
<dbReference type="PANTHER" id="PTHR30146:SF95">
    <property type="entry name" value="RIBOSE OPERON REPRESSOR"/>
    <property type="match status" value="1"/>
</dbReference>
<organism evidence="7 8">
    <name type="scientific">Scardovia inopinata F0304</name>
    <dbReference type="NCBI Taxonomy" id="641146"/>
    <lineage>
        <taxon>Bacteria</taxon>
        <taxon>Bacillati</taxon>
        <taxon>Actinomycetota</taxon>
        <taxon>Actinomycetes</taxon>
        <taxon>Bifidobacteriales</taxon>
        <taxon>Bifidobacteriaceae</taxon>
        <taxon>Scardovia</taxon>
    </lineage>
</organism>
<keyword evidence="8" id="KW-1185">Reference proteome</keyword>
<dbReference type="CDD" id="cd06291">
    <property type="entry name" value="PBP1_Qymf-like"/>
    <property type="match status" value="1"/>
</dbReference>
<dbReference type="InterPro" id="IPR010982">
    <property type="entry name" value="Lambda_DNA-bd_dom_sf"/>
</dbReference>
<evidence type="ECO:0000313" key="7">
    <source>
        <dbReference type="EMBL" id="EFG26839.2"/>
    </source>
</evidence>
<dbReference type="Gene3D" id="1.10.260.40">
    <property type="entry name" value="lambda repressor-like DNA-binding domains"/>
    <property type="match status" value="1"/>
</dbReference>
<proteinExistence type="predicted"/>
<name>W5IIY4_SCAIO</name>
<dbReference type="Pfam" id="PF00356">
    <property type="entry name" value="LacI"/>
    <property type="match status" value="1"/>
</dbReference>
<dbReference type="InterPro" id="IPR028082">
    <property type="entry name" value="Peripla_BP_I"/>
</dbReference>
<feature type="domain" description="HTH lacI-type" evidence="5">
    <location>
        <begin position="2"/>
        <end position="56"/>
    </location>
</feature>
<accession>W5IIY4</accession>
<sequence length="319" mass="35394">MTTLSDVARVAGVSKNTVSRYLNNRGYISDKTAKAIDNAIDVLNYKPNQLARSLHSQRTNLVGLVVPDIAHPFFSTVTSFIEDELDRRGYRMILCNTLHSSDKEKNYIDMLISNKVDGIIIGSHSVDINYSRINAPIVALDRYLAPTIPVVSSDHIQGGLIASQAFIQKGVHRVLQISASSKVKTPSSLRHEVFAKELRIHGIDVVTKELAPNQFEFSTYIKTANEILDSDFNFDGVFSGDSVAVAIQRSALLRGIRVPEDLFIFGYDGTFLSEAVYPSMPTIGQQFDKLSRLTVEVLCKLMNKEPLTDLAYTIPVLKV</sequence>
<dbReference type="Gene3D" id="3.40.50.2300">
    <property type="match status" value="2"/>
</dbReference>
<dbReference type="GO" id="GO:0003700">
    <property type="term" value="F:DNA-binding transcription factor activity"/>
    <property type="evidence" value="ECO:0007669"/>
    <property type="project" value="TreeGrafter"/>
</dbReference>
<reference evidence="7 8" key="1">
    <citation type="submission" date="2012-01" db="EMBL/GenBank/DDBJ databases">
        <title>The Genome Sequence of Scardovia inopinata F0304.</title>
        <authorList>
            <consortium name="The Broad Institute Genome Sequencing Platform"/>
            <person name="Earl A."/>
            <person name="Ward D."/>
            <person name="Feldgarden M."/>
            <person name="Gevers D."/>
            <person name="Izard J."/>
            <person name="Baranova O.V."/>
            <person name="Blanton J.M."/>
            <person name="Tanner A.C."/>
            <person name="Dewhirst F.E."/>
            <person name="Young S.K."/>
            <person name="Zeng Q."/>
            <person name="Gargeya S."/>
            <person name="Fitzgerald M."/>
            <person name="Haas B."/>
            <person name="Abouelleil A."/>
            <person name="Alvarado L."/>
            <person name="Arachchi H.M."/>
            <person name="Berlin A."/>
            <person name="Chapman S.B."/>
            <person name="Gearin G."/>
            <person name="Goldberg J."/>
            <person name="Griggs A."/>
            <person name="Gujja S."/>
            <person name="Hansen M."/>
            <person name="Heiman D."/>
            <person name="Howarth C."/>
            <person name="Larimer J."/>
            <person name="Lui A."/>
            <person name="MacDonald P.J."/>
            <person name="McCowen C."/>
            <person name="Montmayeur A."/>
            <person name="Murphy C."/>
            <person name="Neiman D."/>
            <person name="Pearson M."/>
            <person name="Priest M."/>
            <person name="Roberts A."/>
            <person name="Saif S."/>
            <person name="Shea T."/>
            <person name="Sisk P."/>
            <person name="Stolte C."/>
            <person name="Sykes S."/>
            <person name="Wortman J."/>
            <person name="Nusbaum C."/>
            <person name="Birren B."/>
        </authorList>
    </citation>
    <scope>NUCLEOTIDE SEQUENCE [LARGE SCALE GENOMIC DNA]</scope>
    <source>
        <strain evidence="7 8">F0304</strain>
    </source>
</reference>
<evidence type="ECO:0000256" key="4">
    <source>
        <dbReference type="ARBA" id="ARBA00023163"/>
    </source>
</evidence>
<evidence type="ECO:0000256" key="1">
    <source>
        <dbReference type="ARBA" id="ARBA00022491"/>
    </source>
</evidence>
<dbReference type="Proteomes" id="UP000005777">
    <property type="component" value="Unassembled WGS sequence"/>
</dbReference>
<dbReference type="PROSITE" id="PS00356">
    <property type="entry name" value="HTH_LACI_1"/>
    <property type="match status" value="1"/>
</dbReference>
<dbReference type="RefSeq" id="WP_040590479.1">
    <property type="nucleotide sequence ID" value="NZ_GG770225.1"/>
</dbReference>
<dbReference type="CDD" id="cd01392">
    <property type="entry name" value="HTH_LacI"/>
    <property type="match status" value="1"/>
</dbReference>
<dbReference type="GO" id="GO:0000976">
    <property type="term" value="F:transcription cis-regulatory region binding"/>
    <property type="evidence" value="ECO:0007669"/>
    <property type="project" value="TreeGrafter"/>
</dbReference>
<evidence type="ECO:0000259" key="6">
    <source>
        <dbReference type="PROSITE" id="PS50943"/>
    </source>
</evidence>
<dbReference type="PROSITE" id="PS50932">
    <property type="entry name" value="HTH_LACI_2"/>
    <property type="match status" value="1"/>
</dbReference>
<dbReference type="PRINTS" id="PR00036">
    <property type="entry name" value="HTHLACI"/>
</dbReference>
<dbReference type="SUPFAM" id="SSF53822">
    <property type="entry name" value="Periplasmic binding protein-like I"/>
    <property type="match status" value="1"/>
</dbReference>
<feature type="domain" description="HTH cro/C1-type" evidence="6">
    <location>
        <begin position="3"/>
        <end position="50"/>
    </location>
</feature>
<dbReference type="SUPFAM" id="SSF47413">
    <property type="entry name" value="lambda repressor-like DNA-binding domains"/>
    <property type="match status" value="1"/>
</dbReference>
<evidence type="ECO:0000256" key="3">
    <source>
        <dbReference type="ARBA" id="ARBA00023125"/>
    </source>
</evidence>
<protein>
    <submittedName>
        <fullName evidence="7">Uncharacterized protein</fullName>
    </submittedName>
</protein>
<evidence type="ECO:0000313" key="8">
    <source>
        <dbReference type="Proteomes" id="UP000005777"/>
    </source>
</evidence>
<comment type="caution">
    <text evidence="7">The sequence shown here is derived from an EMBL/GenBank/DDBJ whole genome shotgun (WGS) entry which is preliminary data.</text>
</comment>
<dbReference type="PROSITE" id="PS50943">
    <property type="entry name" value="HTH_CROC1"/>
    <property type="match status" value="1"/>
</dbReference>
<evidence type="ECO:0000259" key="5">
    <source>
        <dbReference type="PROSITE" id="PS50932"/>
    </source>
</evidence>
<keyword evidence="4" id="KW-0804">Transcription</keyword>
<dbReference type="HOGENOM" id="CLU_037628_6_0_11"/>
<gene>
    <name evidence="7" type="ORF">HMPREF9020_00467</name>
</gene>
<keyword evidence="2" id="KW-0805">Transcription regulation</keyword>
<dbReference type="eggNOG" id="COG1609">
    <property type="taxonomic scope" value="Bacteria"/>
</dbReference>
<keyword evidence="1" id="KW-0678">Repressor</keyword>